<keyword evidence="3" id="KW-0732">Signal</keyword>
<comment type="similarity">
    <text evidence="2">Belongs to the SusD family.</text>
</comment>
<protein>
    <submittedName>
        <fullName evidence="8">RagB/SusD family nutrient uptake outer membrane protein</fullName>
    </submittedName>
</protein>
<feature type="domain" description="RagB/SusD" evidence="6">
    <location>
        <begin position="298"/>
        <end position="539"/>
    </location>
</feature>
<dbReference type="EMBL" id="JAHESE010000032">
    <property type="protein sequence ID" value="MBT1711339.1"/>
    <property type="molecule type" value="Genomic_DNA"/>
</dbReference>
<keyword evidence="9" id="KW-1185">Reference proteome</keyword>
<sequence length="540" mass="60065">MKSFILKILTFLYALTLFVVLSSCNDFLEEDPKSNVIEDDFYKTQKQAISAVTAIYQLLNAGGNTLQTPYNTLFNTGMNFAGDDEDPGPGATNADVRSLSVLGHSASNLRIFEIWQQHYAAIRKANIVLDKVPLIVDVDFDEALRSRLLAEAKFLRAVYYFNLVRLYGDVPLVTVYKKDAVTAADFAIARTPSTEVYAQIEKDLLEAADILPISYATPNVGRATRGAALALLAKVYLTKASLPLNIAGHYADAVQTAEYVLSAADGGTGTYKGEPTATYNLFTNYAQVFLPAFKNGVEHIFSAQFKSNSQDQGNNQNPRSILTNIPGLSGSYADMVRFYKKDNDNFFSVYKIYTPGDKRRDITFVRKFKSPQTGAIYSLPIANPALANDSTPFFNKTWDPGSLAPTNQSAANVAIIRYAEVLLIHAEAENELNGPTAKAYKSLNRVRVRAGLDPLVEGTLNKDEFREAVYLDRRLELVFEYQRWFDLIRQKDAAGQSTFVRNLHAAQKTNAAEYHRLFPIPQAEVDINYLIQGHQNPGFE</sequence>
<dbReference type="InterPro" id="IPR011990">
    <property type="entry name" value="TPR-like_helical_dom_sf"/>
</dbReference>
<comment type="subcellular location">
    <subcellularLocation>
        <location evidence="1">Cell outer membrane</location>
    </subcellularLocation>
</comment>
<accession>A0AAP2E3D8</accession>
<evidence type="ECO:0000256" key="2">
    <source>
        <dbReference type="ARBA" id="ARBA00006275"/>
    </source>
</evidence>
<dbReference type="CDD" id="cd08977">
    <property type="entry name" value="SusD"/>
    <property type="match status" value="1"/>
</dbReference>
<reference evidence="8 9" key="1">
    <citation type="submission" date="2021-05" db="EMBL/GenBank/DDBJ databases">
        <title>A Polyphasic approach of four new species of the genus Ohtaekwangia: Ohtaekwangia histidinii sp. nov., Ohtaekwangia cretensis sp. nov., Ohtaekwangia indiensis sp. nov., Ohtaekwangia reichenbachii sp. nov. from diverse environment.</title>
        <authorList>
            <person name="Octaviana S."/>
        </authorList>
    </citation>
    <scope>NUCLEOTIDE SEQUENCE [LARGE SCALE GENOMIC DNA]</scope>
    <source>
        <strain evidence="8 9">PWU5</strain>
    </source>
</reference>
<evidence type="ECO:0000256" key="1">
    <source>
        <dbReference type="ARBA" id="ARBA00004442"/>
    </source>
</evidence>
<evidence type="ECO:0000259" key="6">
    <source>
        <dbReference type="Pfam" id="PF07980"/>
    </source>
</evidence>
<dbReference type="Pfam" id="PF14322">
    <property type="entry name" value="SusD-like_3"/>
    <property type="match status" value="1"/>
</dbReference>
<comment type="caution">
    <text evidence="8">The sequence shown here is derived from an EMBL/GenBank/DDBJ whole genome shotgun (WGS) entry which is preliminary data.</text>
</comment>
<dbReference type="Pfam" id="PF07980">
    <property type="entry name" value="SusD_RagB"/>
    <property type="match status" value="1"/>
</dbReference>
<dbReference type="AlphaFoldDB" id="A0AAP2E3D8"/>
<dbReference type="PROSITE" id="PS51257">
    <property type="entry name" value="PROKAR_LIPOPROTEIN"/>
    <property type="match status" value="1"/>
</dbReference>
<keyword evidence="4" id="KW-0472">Membrane</keyword>
<evidence type="ECO:0000256" key="4">
    <source>
        <dbReference type="ARBA" id="ARBA00023136"/>
    </source>
</evidence>
<dbReference type="GO" id="GO:0009279">
    <property type="term" value="C:cell outer membrane"/>
    <property type="evidence" value="ECO:0007669"/>
    <property type="project" value="UniProtKB-SubCell"/>
</dbReference>
<name>A0AAP2E3D8_9BACT</name>
<dbReference type="InterPro" id="IPR012944">
    <property type="entry name" value="SusD_RagB_dom"/>
</dbReference>
<organism evidence="8 9">
    <name type="scientific">Dawidia cretensis</name>
    <dbReference type="NCBI Taxonomy" id="2782350"/>
    <lineage>
        <taxon>Bacteria</taxon>
        <taxon>Pseudomonadati</taxon>
        <taxon>Bacteroidota</taxon>
        <taxon>Cytophagia</taxon>
        <taxon>Cytophagales</taxon>
        <taxon>Chryseotaleaceae</taxon>
        <taxon>Dawidia</taxon>
    </lineage>
</organism>
<dbReference type="InterPro" id="IPR033985">
    <property type="entry name" value="SusD-like_N"/>
</dbReference>
<dbReference type="Proteomes" id="UP001319080">
    <property type="component" value="Unassembled WGS sequence"/>
</dbReference>
<evidence type="ECO:0000256" key="3">
    <source>
        <dbReference type="ARBA" id="ARBA00022729"/>
    </source>
</evidence>
<gene>
    <name evidence="8" type="ORF">KK062_24060</name>
</gene>
<proteinExistence type="inferred from homology"/>
<evidence type="ECO:0000256" key="5">
    <source>
        <dbReference type="ARBA" id="ARBA00023237"/>
    </source>
</evidence>
<evidence type="ECO:0000259" key="7">
    <source>
        <dbReference type="Pfam" id="PF14322"/>
    </source>
</evidence>
<dbReference type="Gene3D" id="1.25.40.390">
    <property type="match status" value="1"/>
</dbReference>
<dbReference type="SUPFAM" id="SSF48452">
    <property type="entry name" value="TPR-like"/>
    <property type="match status" value="1"/>
</dbReference>
<feature type="domain" description="SusD-like N-terminal" evidence="7">
    <location>
        <begin position="107"/>
        <end position="237"/>
    </location>
</feature>
<dbReference type="RefSeq" id="WP_254086914.1">
    <property type="nucleotide sequence ID" value="NZ_JAHESE010000032.1"/>
</dbReference>
<evidence type="ECO:0000313" key="8">
    <source>
        <dbReference type="EMBL" id="MBT1711339.1"/>
    </source>
</evidence>
<evidence type="ECO:0000313" key="9">
    <source>
        <dbReference type="Proteomes" id="UP001319080"/>
    </source>
</evidence>
<keyword evidence="5" id="KW-0998">Cell outer membrane</keyword>